<accession>A0A9N9PFM7</accession>
<feature type="non-terminal residue" evidence="1">
    <location>
        <position position="1"/>
    </location>
</feature>
<evidence type="ECO:0000313" key="2">
    <source>
        <dbReference type="Proteomes" id="UP000789396"/>
    </source>
</evidence>
<dbReference type="Proteomes" id="UP000789396">
    <property type="component" value="Unassembled WGS sequence"/>
</dbReference>
<dbReference type="AlphaFoldDB" id="A0A9N9PFM7"/>
<evidence type="ECO:0000313" key="1">
    <source>
        <dbReference type="EMBL" id="CAG8811889.1"/>
    </source>
</evidence>
<organism evidence="1 2">
    <name type="scientific">Racocetra fulgida</name>
    <dbReference type="NCBI Taxonomy" id="60492"/>
    <lineage>
        <taxon>Eukaryota</taxon>
        <taxon>Fungi</taxon>
        <taxon>Fungi incertae sedis</taxon>
        <taxon>Mucoromycota</taxon>
        <taxon>Glomeromycotina</taxon>
        <taxon>Glomeromycetes</taxon>
        <taxon>Diversisporales</taxon>
        <taxon>Gigasporaceae</taxon>
        <taxon>Racocetra</taxon>
    </lineage>
</organism>
<feature type="non-terminal residue" evidence="1">
    <location>
        <position position="117"/>
    </location>
</feature>
<dbReference type="OrthoDB" id="2448326at2759"/>
<reference evidence="1" key="1">
    <citation type="submission" date="2021-06" db="EMBL/GenBank/DDBJ databases">
        <authorList>
            <person name="Kallberg Y."/>
            <person name="Tangrot J."/>
            <person name="Rosling A."/>
        </authorList>
    </citation>
    <scope>NUCLEOTIDE SEQUENCE</scope>
    <source>
        <strain evidence="1">IN212</strain>
    </source>
</reference>
<keyword evidence="2" id="KW-1185">Reference proteome</keyword>
<protein>
    <submittedName>
        <fullName evidence="1">10980_t:CDS:1</fullName>
    </submittedName>
</protein>
<comment type="caution">
    <text evidence="1">The sequence shown here is derived from an EMBL/GenBank/DDBJ whole genome shotgun (WGS) entry which is preliminary data.</text>
</comment>
<sequence>ECETKELQVKQHANSEETKALVQIQTQLANYSLCKRHYNQLIVSDNLYQNLLNLNLTNYNVDSNFMEHSYVIEAKNNICEIGMQVNKQTSNIGMQVNKQTSSIGIQVFDNMLQSLEN</sequence>
<gene>
    <name evidence="1" type="ORF">RFULGI_LOCUS18846</name>
</gene>
<proteinExistence type="predicted"/>
<name>A0A9N9PFM7_9GLOM</name>
<dbReference type="EMBL" id="CAJVPZ010086089">
    <property type="protein sequence ID" value="CAG8811889.1"/>
    <property type="molecule type" value="Genomic_DNA"/>
</dbReference>